<keyword evidence="3" id="KW-0500">Molybdenum</keyword>
<dbReference type="Gene3D" id="3.90.55.10">
    <property type="entry name" value="Dimethylsulfoxide Reductase, domain 3"/>
    <property type="match status" value="1"/>
</dbReference>
<evidence type="ECO:0000313" key="9">
    <source>
        <dbReference type="EMBL" id="CPV32155.1"/>
    </source>
</evidence>
<evidence type="ECO:0000256" key="3">
    <source>
        <dbReference type="ARBA" id="ARBA00022505"/>
    </source>
</evidence>
<organism evidence="9 10">
    <name type="scientific">Mycobacteroides abscessus</name>
    <dbReference type="NCBI Taxonomy" id="36809"/>
    <lineage>
        <taxon>Bacteria</taxon>
        <taxon>Bacillati</taxon>
        <taxon>Actinomycetota</taxon>
        <taxon>Actinomycetes</taxon>
        <taxon>Mycobacteriales</taxon>
        <taxon>Mycobacteriaceae</taxon>
        <taxon>Mycobacteroides</taxon>
    </lineage>
</organism>
<protein>
    <submittedName>
        <fullName evidence="9">Putative biotin sulfoxide reductase BisC</fullName>
        <ecNumber evidence="9">1.7.2.3</ecNumber>
    </submittedName>
</protein>
<dbReference type="InterPro" id="IPR006657">
    <property type="entry name" value="MoPterin_dinucl-bd_dom"/>
</dbReference>
<feature type="domain" description="Molybdopterin dinucleotide-binding" evidence="7">
    <location>
        <begin position="628"/>
        <end position="745"/>
    </location>
</feature>
<dbReference type="GO" id="GO:0030288">
    <property type="term" value="C:outer membrane-bounded periplasmic space"/>
    <property type="evidence" value="ECO:0007669"/>
    <property type="project" value="TreeGrafter"/>
</dbReference>
<evidence type="ECO:0000259" key="6">
    <source>
        <dbReference type="Pfam" id="PF00384"/>
    </source>
</evidence>
<evidence type="ECO:0000256" key="1">
    <source>
        <dbReference type="ARBA" id="ARBA00001942"/>
    </source>
</evidence>
<dbReference type="Proteomes" id="UP000045782">
    <property type="component" value="Unassembled WGS sequence"/>
</dbReference>
<dbReference type="PANTHER" id="PTHR43742">
    <property type="entry name" value="TRIMETHYLAMINE-N-OXIDE REDUCTASE"/>
    <property type="match status" value="1"/>
</dbReference>
<name>A0A0U0ZIJ1_9MYCO</name>
<accession>A0A0U0ZIJ1</accession>
<feature type="domain" description="Molybdopterin oxidoreductase N-terminal" evidence="8">
    <location>
        <begin position="19"/>
        <end position="58"/>
    </location>
</feature>
<evidence type="ECO:0000256" key="5">
    <source>
        <dbReference type="ARBA" id="ARBA00023002"/>
    </source>
</evidence>
<dbReference type="EC" id="1.7.2.3" evidence="9"/>
<keyword evidence="5 9" id="KW-0560">Oxidoreductase</keyword>
<evidence type="ECO:0000313" key="10">
    <source>
        <dbReference type="Proteomes" id="UP000045782"/>
    </source>
</evidence>
<keyword evidence="4" id="KW-0479">Metal-binding</keyword>
<dbReference type="Gene3D" id="3.40.228.10">
    <property type="entry name" value="Dimethylsulfoxide Reductase, domain 2"/>
    <property type="match status" value="1"/>
</dbReference>
<evidence type="ECO:0000259" key="7">
    <source>
        <dbReference type="Pfam" id="PF01568"/>
    </source>
</evidence>
<dbReference type="CDD" id="cd02793">
    <property type="entry name" value="MopB_CT_DMSOR-BSOR-TMAOR"/>
    <property type="match status" value="1"/>
</dbReference>
<dbReference type="FunFam" id="2.40.40.20:FF:000009">
    <property type="entry name" value="Biotin sulfoxide reductase 2"/>
    <property type="match status" value="1"/>
</dbReference>
<dbReference type="GO" id="GO:0009055">
    <property type="term" value="F:electron transfer activity"/>
    <property type="evidence" value="ECO:0007669"/>
    <property type="project" value="TreeGrafter"/>
</dbReference>
<dbReference type="PANTHER" id="PTHR43742:SF10">
    <property type="entry name" value="TRIMETHYLAMINE-N-OXIDE REDUCTASE 2"/>
    <property type="match status" value="1"/>
</dbReference>
<dbReference type="Pfam" id="PF00384">
    <property type="entry name" value="Molybdopterin"/>
    <property type="match status" value="1"/>
</dbReference>
<dbReference type="GO" id="GO:0050626">
    <property type="term" value="F:trimethylamine-N-oxide reductase (cytochrome c) activity"/>
    <property type="evidence" value="ECO:0007669"/>
    <property type="project" value="UniProtKB-EC"/>
</dbReference>
<evidence type="ECO:0000256" key="4">
    <source>
        <dbReference type="ARBA" id="ARBA00022723"/>
    </source>
</evidence>
<gene>
    <name evidence="9" type="primary">dmsA</name>
    <name evidence="9" type="ORF">ERS075579_00311</name>
</gene>
<comment type="cofactor">
    <cofactor evidence="1">
        <name>Mo-bis(molybdopterin guanine dinucleotide)</name>
        <dbReference type="ChEBI" id="CHEBI:60539"/>
    </cofactor>
</comment>
<dbReference type="Pfam" id="PF18364">
    <property type="entry name" value="Molybdopterin_N"/>
    <property type="match status" value="1"/>
</dbReference>
<dbReference type="EMBL" id="CSWP01000001">
    <property type="protein sequence ID" value="CPV32155.1"/>
    <property type="molecule type" value="Genomic_DNA"/>
</dbReference>
<dbReference type="InterPro" id="IPR050612">
    <property type="entry name" value="Prok_Mopterin_Oxidored"/>
</dbReference>
<evidence type="ECO:0000256" key="2">
    <source>
        <dbReference type="ARBA" id="ARBA00010312"/>
    </source>
</evidence>
<dbReference type="AlphaFoldDB" id="A0A0U0ZIJ1"/>
<dbReference type="SUPFAM" id="SSF53706">
    <property type="entry name" value="Formate dehydrogenase/DMSO reductase, domains 1-3"/>
    <property type="match status" value="1"/>
</dbReference>
<dbReference type="GO" id="GO:0030151">
    <property type="term" value="F:molybdenum ion binding"/>
    <property type="evidence" value="ECO:0007669"/>
    <property type="project" value="TreeGrafter"/>
</dbReference>
<dbReference type="GO" id="GO:0009061">
    <property type="term" value="P:anaerobic respiration"/>
    <property type="evidence" value="ECO:0007669"/>
    <property type="project" value="TreeGrafter"/>
</dbReference>
<evidence type="ECO:0000259" key="8">
    <source>
        <dbReference type="Pfam" id="PF18364"/>
    </source>
</evidence>
<dbReference type="InterPro" id="IPR006656">
    <property type="entry name" value="Mopterin_OxRdtase"/>
</dbReference>
<reference evidence="9 10" key="1">
    <citation type="submission" date="2015-03" db="EMBL/GenBank/DDBJ databases">
        <authorList>
            <person name="Murphy D."/>
        </authorList>
    </citation>
    <scope>NUCLEOTIDE SEQUENCE [LARGE SCALE GENOMIC DNA]</scope>
    <source>
        <strain evidence="9 10">PAP088</strain>
    </source>
</reference>
<dbReference type="Pfam" id="PF01568">
    <property type="entry name" value="Molydop_binding"/>
    <property type="match status" value="1"/>
</dbReference>
<dbReference type="InterPro" id="IPR009010">
    <property type="entry name" value="Asp_de-COase-like_dom_sf"/>
</dbReference>
<proteinExistence type="inferred from homology"/>
<dbReference type="SUPFAM" id="SSF50692">
    <property type="entry name" value="ADC-like"/>
    <property type="match status" value="1"/>
</dbReference>
<sequence length="774" mass="84385">MIKPAFSAVQVSGSARLSHTHWGAFTPEVRDGEVIGVTPIETDLDPSPLLQNIPGSIRHQARVTAPAVRRGWLREGPGPSEKRGADEYVEVSWDELTELLADELRRVVDTHGNEAIYGGSYGWASAGRFHHAQSQVHRFLKLLGGYTFSRHSYSLGATGVIMPHVIGTHDGLFKRSTSWDVIVENTDLLIAFGGIALKNTGVNHGGTTAHPARDALDRFRDRGGRIVSFSPLRDDIDGECEWHAPIPGTDVAVMLALAHVLAVEKLADLTFLSSYCTGYERFERYLLGVDDGVPKSPEWAAPISGLDAAELRTLARRMAAGRTLVTVSWSLQRVRHGEQAPWMGLTLAAMLGQIGLPGGGFGHGYGSMNEPGLAPVSCPLPTFPQGPNPVETFIPVAAISELLLRPGQTLTYNGQTLTLPDIRCVYWAGGNPFHHHQNLPRLRRALSRVDTVVVHDPVWTAMAKHADIVVPSTTSLERDDFSGSRNDPLLVAMKAVAPPYANSRDDYTTFSALADRLGFGEQFSEGRTAAQWLRHIYAEWAGALNFSVPSFDEFWDRGYLELPTDAGLTLLSDFRENPAAHPLHTPSGRIEIFSETIDGFGYSDCGGHPQWYEPTEWLGGERAQRFPLHLIANQPRTRLHSQLDFGGTSQGSKVGGREPLRIHPQDAAARGIADGDVVRVFNDRGACLAGAVLDEGLRRRVVQLSTGAWFDPIEPADLNSACAHGNPNVLTDDSGTSSLAQGCTGQHVLVQIERFEGRPPPVRAHTPPRFVARD</sequence>
<dbReference type="Gene3D" id="2.40.40.20">
    <property type="match status" value="1"/>
</dbReference>
<dbReference type="Gene3D" id="3.40.50.740">
    <property type="match status" value="1"/>
</dbReference>
<dbReference type="InterPro" id="IPR041460">
    <property type="entry name" value="Molybdopterin_N"/>
</dbReference>
<dbReference type="GO" id="GO:0043546">
    <property type="term" value="F:molybdopterin cofactor binding"/>
    <property type="evidence" value="ECO:0007669"/>
    <property type="project" value="InterPro"/>
</dbReference>
<dbReference type="InterPro" id="IPR041954">
    <property type="entry name" value="CT_DMSOR/BSOR/TMAOR"/>
</dbReference>
<feature type="domain" description="Molybdopterin oxidoreductase" evidence="6">
    <location>
        <begin position="62"/>
        <end position="516"/>
    </location>
</feature>
<comment type="similarity">
    <text evidence="2">Belongs to the prokaryotic molybdopterin-containing oxidoreductase family.</text>
</comment>